<gene>
    <name evidence="5" type="ORF">GCM10023215_20750</name>
</gene>
<comment type="caution">
    <text evidence="5">The sequence shown here is derived from an EMBL/GenBank/DDBJ whole genome shotgun (WGS) entry which is preliminary data.</text>
</comment>
<feature type="transmembrane region" description="Helical" evidence="3">
    <location>
        <begin position="38"/>
        <end position="59"/>
    </location>
</feature>
<proteinExistence type="inferred from homology"/>
<feature type="transmembrane region" description="Helical" evidence="3">
    <location>
        <begin position="306"/>
        <end position="326"/>
    </location>
</feature>
<organism evidence="5 6">
    <name type="scientific">Pseudonocardia yuanmonensis</name>
    <dbReference type="NCBI Taxonomy" id="1095914"/>
    <lineage>
        <taxon>Bacteria</taxon>
        <taxon>Bacillati</taxon>
        <taxon>Actinomycetota</taxon>
        <taxon>Actinomycetes</taxon>
        <taxon>Pseudonocardiales</taxon>
        <taxon>Pseudonocardiaceae</taxon>
        <taxon>Pseudonocardia</taxon>
    </lineage>
</organism>
<dbReference type="Pfam" id="PF01478">
    <property type="entry name" value="Peptidase_A24"/>
    <property type="match status" value="1"/>
</dbReference>
<evidence type="ECO:0000259" key="4">
    <source>
        <dbReference type="Pfam" id="PF01478"/>
    </source>
</evidence>
<sequence length="329" mass="31537">MLTAVVTARGVPGEWVAASGILPGGLSPGGLLPSGPGVGWAVLGFGLGMLGGAAGRVLLRRLRRGTRVPPPWPDVAVGVPWAGVGGAAGAGVLPWSWAPLLLGAAWLAVVASIVDLRHHRLPDALTLPALPAALLLAVPLGVASVGRAAAGAAVLAGSYLLVHAVSPRSLGLGDVKLAAPVGALLAAASWPALLLGCALTAVVSAVMAGFVVARAVRDQREREPGVPVALPGAARSGTAEPGAPGGSSGAAGRRGGSPGAAGRRGGSPDAAGRPGGSPDAAVWRRGGGSPGPPAELPLGPPMLGSAWLVVFAAALTSGVSGAVGAVGGG</sequence>
<keyword evidence="3" id="KW-0812">Transmembrane</keyword>
<keyword evidence="3" id="KW-0472">Membrane</keyword>
<name>A0ABP8WBB9_9PSEU</name>
<dbReference type="InterPro" id="IPR050882">
    <property type="entry name" value="Prepilin_peptidase/N-MTase"/>
</dbReference>
<feature type="transmembrane region" description="Helical" evidence="3">
    <location>
        <begin position="97"/>
        <end position="116"/>
    </location>
</feature>
<reference evidence="6" key="1">
    <citation type="journal article" date="2019" name="Int. J. Syst. Evol. Microbiol.">
        <title>The Global Catalogue of Microorganisms (GCM) 10K type strain sequencing project: providing services to taxonomists for standard genome sequencing and annotation.</title>
        <authorList>
            <consortium name="The Broad Institute Genomics Platform"/>
            <consortium name="The Broad Institute Genome Sequencing Center for Infectious Disease"/>
            <person name="Wu L."/>
            <person name="Ma J."/>
        </authorList>
    </citation>
    <scope>NUCLEOTIDE SEQUENCE [LARGE SCALE GENOMIC DNA]</scope>
    <source>
        <strain evidence="6">JCM 18055</strain>
    </source>
</reference>
<dbReference type="PANTHER" id="PTHR30487:SF0">
    <property type="entry name" value="PREPILIN LEADER PEPTIDASE_N-METHYLTRANSFERASE-RELATED"/>
    <property type="match status" value="1"/>
</dbReference>
<accession>A0ABP8WBB9</accession>
<dbReference type="EMBL" id="BAABIC010000006">
    <property type="protein sequence ID" value="GAA4685437.1"/>
    <property type="molecule type" value="Genomic_DNA"/>
</dbReference>
<protein>
    <recommendedName>
        <fullName evidence="4">Prepilin type IV endopeptidase peptidase domain-containing protein</fullName>
    </recommendedName>
</protein>
<comment type="similarity">
    <text evidence="1">Belongs to the peptidase A24 family.</text>
</comment>
<evidence type="ECO:0000313" key="6">
    <source>
        <dbReference type="Proteomes" id="UP001500325"/>
    </source>
</evidence>
<evidence type="ECO:0000313" key="5">
    <source>
        <dbReference type="EMBL" id="GAA4685437.1"/>
    </source>
</evidence>
<feature type="compositionally biased region" description="Gly residues" evidence="2">
    <location>
        <begin position="243"/>
        <end position="265"/>
    </location>
</feature>
<feature type="region of interest" description="Disordered" evidence="2">
    <location>
        <begin position="222"/>
        <end position="297"/>
    </location>
</feature>
<keyword evidence="3" id="KW-1133">Transmembrane helix</keyword>
<evidence type="ECO:0000256" key="1">
    <source>
        <dbReference type="ARBA" id="ARBA00005801"/>
    </source>
</evidence>
<dbReference type="Gene3D" id="1.20.120.1220">
    <property type="match status" value="1"/>
</dbReference>
<dbReference type="Proteomes" id="UP001500325">
    <property type="component" value="Unassembled WGS sequence"/>
</dbReference>
<dbReference type="InterPro" id="IPR000045">
    <property type="entry name" value="Prepilin_IV_endopep_pep"/>
</dbReference>
<keyword evidence="6" id="KW-1185">Reference proteome</keyword>
<feature type="transmembrane region" description="Helical" evidence="3">
    <location>
        <begin position="128"/>
        <end position="161"/>
    </location>
</feature>
<feature type="compositionally biased region" description="Low complexity" evidence="2">
    <location>
        <begin position="267"/>
        <end position="281"/>
    </location>
</feature>
<feature type="domain" description="Prepilin type IV endopeptidase peptidase" evidence="4">
    <location>
        <begin position="105"/>
        <end position="203"/>
    </location>
</feature>
<evidence type="ECO:0000256" key="3">
    <source>
        <dbReference type="SAM" id="Phobius"/>
    </source>
</evidence>
<feature type="transmembrane region" description="Helical" evidence="3">
    <location>
        <begin position="181"/>
        <end position="212"/>
    </location>
</feature>
<dbReference type="PANTHER" id="PTHR30487">
    <property type="entry name" value="TYPE 4 PREPILIN-LIKE PROTEINS LEADER PEPTIDE-PROCESSING ENZYME"/>
    <property type="match status" value="1"/>
</dbReference>
<evidence type="ECO:0000256" key="2">
    <source>
        <dbReference type="SAM" id="MobiDB-lite"/>
    </source>
</evidence>